<keyword evidence="3" id="KW-1185">Reference proteome</keyword>
<comment type="caution">
    <text evidence="2">The sequence shown here is derived from an EMBL/GenBank/DDBJ whole genome shotgun (WGS) entry which is preliminary data.</text>
</comment>
<evidence type="ECO:0000256" key="1">
    <source>
        <dbReference type="SAM" id="MobiDB-lite"/>
    </source>
</evidence>
<gene>
    <name evidence="2" type="ORF">ACFPM1_15530</name>
</gene>
<proteinExistence type="predicted"/>
<name>A0ABD5R5E4_9EURY</name>
<dbReference type="Proteomes" id="UP001596118">
    <property type="component" value="Unassembled WGS sequence"/>
</dbReference>
<dbReference type="AlphaFoldDB" id="A0ABD5R5E4"/>
<reference evidence="2 3" key="1">
    <citation type="journal article" date="2019" name="Int. J. Syst. Evol. Microbiol.">
        <title>The Global Catalogue of Microorganisms (GCM) 10K type strain sequencing project: providing services to taxonomists for standard genome sequencing and annotation.</title>
        <authorList>
            <consortium name="The Broad Institute Genomics Platform"/>
            <consortium name="The Broad Institute Genome Sequencing Center for Infectious Disease"/>
            <person name="Wu L."/>
            <person name="Ma J."/>
        </authorList>
    </citation>
    <scope>NUCLEOTIDE SEQUENCE [LARGE SCALE GENOMIC DNA]</scope>
    <source>
        <strain evidence="2 3">CGMCC 1.12124</strain>
    </source>
</reference>
<organism evidence="2 3">
    <name type="scientific">Halorubrum rubrum</name>
    <dbReference type="NCBI Taxonomy" id="1126240"/>
    <lineage>
        <taxon>Archaea</taxon>
        <taxon>Methanobacteriati</taxon>
        <taxon>Methanobacteriota</taxon>
        <taxon>Stenosarchaea group</taxon>
        <taxon>Halobacteria</taxon>
        <taxon>Halobacteriales</taxon>
        <taxon>Haloferacaceae</taxon>
        <taxon>Halorubrum</taxon>
    </lineage>
</organism>
<dbReference type="RefSeq" id="WP_256413204.1">
    <property type="nucleotide sequence ID" value="NZ_JANHDM010000018.1"/>
</dbReference>
<sequence length="49" mass="4826">MIPFPRIGSGEPTGGARTATSIDRANRSGGAELAGIVGGTAIPFGGERV</sequence>
<accession>A0ABD5R5E4</accession>
<protein>
    <submittedName>
        <fullName evidence="2">Uncharacterized protein</fullName>
    </submittedName>
</protein>
<dbReference type="EMBL" id="JBHSKY010000019">
    <property type="protein sequence ID" value="MFC5280158.1"/>
    <property type="molecule type" value="Genomic_DNA"/>
</dbReference>
<evidence type="ECO:0000313" key="2">
    <source>
        <dbReference type="EMBL" id="MFC5280158.1"/>
    </source>
</evidence>
<evidence type="ECO:0000313" key="3">
    <source>
        <dbReference type="Proteomes" id="UP001596118"/>
    </source>
</evidence>
<feature type="region of interest" description="Disordered" evidence="1">
    <location>
        <begin position="1"/>
        <end position="21"/>
    </location>
</feature>